<dbReference type="PANTHER" id="PTHR10536">
    <property type="entry name" value="DNA PRIMASE SMALL SUBUNIT"/>
    <property type="match status" value="1"/>
</dbReference>
<comment type="similarity">
    <text evidence="1">Belongs to the eukaryotic-type primase small subunit family.</text>
</comment>
<accession>A0A8C7TIA6</accession>
<dbReference type="GO" id="GO:0006269">
    <property type="term" value="P:DNA replication, synthesis of primer"/>
    <property type="evidence" value="ECO:0007669"/>
    <property type="project" value="InterPro"/>
</dbReference>
<dbReference type="Ensembl" id="ENSOMYT00000085965.2">
    <property type="protein sequence ID" value="ENSOMYP00000078901.2"/>
    <property type="gene ID" value="ENSOMYG00000036386.2"/>
</dbReference>
<evidence type="ECO:0000313" key="5">
    <source>
        <dbReference type="Proteomes" id="UP000694395"/>
    </source>
</evidence>
<evidence type="ECO:0000256" key="2">
    <source>
        <dbReference type="ARBA" id="ARBA00044677"/>
    </source>
</evidence>
<dbReference type="Gene3D" id="3.90.920.10">
    <property type="entry name" value="DNA primase, PRIM domain"/>
    <property type="match status" value="2"/>
</dbReference>
<reference evidence="4" key="2">
    <citation type="submission" date="2025-08" db="UniProtKB">
        <authorList>
            <consortium name="Ensembl"/>
        </authorList>
    </citation>
    <scope>IDENTIFICATION</scope>
</reference>
<evidence type="ECO:0000256" key="1">
    <source>
        <dbReference type="ARBA" id="ARBA00009762"/>
    </source>
</evidence>
<dbReference type="InterPro" id="IPR002755">
    <property type="entry name" value="DNA_primase_S"/>
</dbReference>
<organism evidence="4 5">
    <name type="scientific">Oncorhynchus mykiss</name>
    <name type="common">Rainbow trout</name>
    <name type="synonym">Salmo gairdneri</name>
    <dbReference type="NCBI Taxonomy" id="8022"/>
    <lineage>
        <taxon>Eukaryota</taxon>
        <taxon>Metazoa</taxon>
        <taxon>Chordata</taxon>
        <taxon>Craniata</taxon>
        <taxon>Vertebrata</taxon>
        <taxon>Euteleostomi</taxon>
        <taxon>Actinopterygii</taxon>
        <taxon>Neopterygii</taxon>
        <taxon>Teleostei</taxon>
        <taxon>Protacanthopterygii</taxon>
        <taxon>Salmoniformes</taxon>
        <taxon>Salmonidae</taxon>
        <taxon>Salmoninae</taxon>
        <taxon>Oncorhynchus</taxon>
    </lineage>
</organism>
<reference evidence="4" key="1">
    <citation type="submission" date="2020-07" db="EMBL/GenBank/DDBJ databases">
        <title>A long reads based de novo assembly of the rainbow trout Arlee double haploid line genome.</title>
        <authorList>
            <person name="Gao G."/>
            <person name="Palti Y."/>
        </authorList>
    </citation>
    <scope>NUCLEOTIDE SEQUENCE [LARGE SCALE GENOMIC DNA]</scope>
</reference>
<protein>
    <recommendedName>
        <fullName evidence="3">DNA primase AEP</fullName>
        <ecNumber evidence="3">2.7.7.102</ecNumber>
    </recommendedName>
</protein>
<comment type="catalytic activity">
    <reaction evidence="2">
        <text>ssDNA + n NTP = ssDNA/pppN(pN)n-1 hybrid + (n-1) diphosphate.</text>
        <dbReference type="EC" id="2.7.7.102"/>
    </reaction>
</comment>
<dbReference type="Pfam" id="PF01896">
    <property type="entry name" value="DNA_primase_S"/>
    <property type="match status" value="1"/>
</dbReference>
<dbReference type="GO" id="GO:0003899">
    <property type="term" value="F:DNA-directed RNA polymerase activity"/>
    <property type="evidence" value="ECO:0007669"/>
    <property type="project" value="InterPro"/>
</dbReference>
<name>A0A8C7TIA6_ONCMY</name>
<evidence type="ECO:0000313" key="4">
    <source>
        <dbReference type="Ensembl" id="ENSOMYP00000078901.2"/>
    </source>
</evidence>
<dbReference type="Proteomes" id="UP000694395">
    <property type="component" value="Chromosome 9"/>
</dbReference>
<dbReference type="EC" id="2.7.7.102" evidence="3"/>
<sequence length="293" mass="33741">DDIYVRYQSFSTQSKLEEAMQKMDPYKIDIGAVYCHWPNQHNTVKSGSFQALEKELVFDIDMTDYNDVRSCCTAADICPKYWTLMTIALCILDRALRGESKEKKGDLIYALVGQDILSSKEAADKVLALVKELLQCFQTEKTLRSTTAKGHYFEKEIMWQYCYPWVDVNVSKGVNHLLKSPFSVHPKTGKGKTNEVSTTPFLNYPYFPKGRISVPIDLRELDPLSQFFIIRTLDLILFCSLHVDLTNKKRSGSIDYKRTSLGKYVKLLDEFLEGMARSRKGEYLKKSDLQKDF</sequence>
<proteinExistence type="inferred from homology"/>
<gene>
    <name evidence="4" type="primary">PRIM1</name>
</gene>
<evidence type="ECO:0000256" key="3">
    <source>
        <dbReference type="ARBA" id="ARBA00044768"/>
    </source>
</evidence>
<dbReference type="AlphaFoldDB" id="A0A8C7TIA6"/>
<keyword evidence="5" id="KW-1185">Reference proteome</keyword>
<dbReference type="SUPFAM" id="SSF56747">
    <property type="entry name" value="Prim-pol domain"/>
    <property type="match status" value="1"/>
</dbReference>
<reference evidence="4" key="3">
    <citation type="submission" date="2025-09" db="UniProtKB">
        <authorList>
            <consortium name="Ensembl"/>
        </authorList>
    </citation>
    <scope>IDENTIFICATION</scope>
</reference>
<dbReference type="GeneTree" id="ENSGT00390000011466"/>